<reference evidence="4 5" key="2">
    <citation type="submission" date="2016-10" db="EMBL/GenBank/DDBJ databases">
        <authorList>
            <person name="Varghese N."/>
            <person name="Submissions S."/>
        </authorList>
    </citation>
    <scope>NUCLEOTIDE SEQUENCE [LARGE SCALE GENOMIC DNA]</scope>
    <source>
        <strain evidence="2 5">CDM_1</strain>
        <strain evidence="4">CDM_6</strain>
    </source>
</reference>
<evidence type="ECO:0000313" key="5">
    <source>
        <dbReference type="Proteomes" id="UP000324021"/>
    </source>
</evidence>
<evidence type="ECO:0000313" key="4">
    <source>
        <dbReference type="Proteomes" id="UP000199320"/>
    </source>
</evidence>
<dbReference type="Proteomes" id="UP000199320">
    <property type="component" value="Unassembled WGS sequence"/>
</dbReference>
<dbReference type="Pfam" id="PF04402">
    <property type="entry name" value="SIMPL"/>
    <property type="match status" value="1"/>
</dbReference>
<accession>A0A1I0I624</accession>
<dbReference type="Gene3D" id="3.30.110.170">
    <property type="entry name" value="Protein of unknown function (DUF541), domain 1"/>
    <property type="match status" value="1"/>
</dbReference>
<dbReference type="AlphaFoldDB" id="A0A1I0I624"/>
<dbReference type="Proteomes" id="UP000324021">
    <property type="component" value="Unassembled WGS sequence"/>
</dbReference>
<dbReference type="GO" id="GO:0006974">
    <property type="term" value="P:DNA damage response"/>
    <property type="evidence" value="ECO:0007669"/>
    <property type="project" value="TreeGrafter"/>
</dbReference>
<dbReference type="InterPro" id="IPR007497">
    <property type="entry name" value="SIMPL/DUF541"/>
</dbReference>
<organism evidence="3 4">
    <name type="scientific">Natrinema hispanicum</name>
    <dbReference type="NCBI Taxonomy" id="392421"/>
    <lineage>
        <taxon>Archaea</taxon>
        <taxon>Methanobacteriati</taxon>
        <taxon>Methanobacteriota</taxon>
        <taxon>Stenosarchaea group</taxon>
        <taxon>Halobacteria</taxon>
        <taxon>Halobacteriales</taxon>
        <taxon>Natrialbaceae</taxon>
        <taxon>Natrinema</taxon>
    </lineage>
</organism>
<dbReference type="EMBL" id="FOIC01000016">
    <property type="protein sequence ID" value="SET91241.1"/>
    <property type="molecule type" value="Genomic_DNA"/>
</dbReference>
<dbReference type="PROSITE" id="PS51257">
    <property type="entry name" value="PROKAR_LIPOPROTEIN"/>
    <property type="match status" value="1"/>
</dbReference>
<proteinExistence type="predicted"/>
<feature type="region of interest" description="Disordered" evidence="1">
    <location>
        <begin position="21"/>
        <end position="64"/>
    </location>
</feature>
<dbReference type="InterPro" id="IPR052022">
    <property type="entry name" value="26kDa_periplasmic_antigen"/>
</dbReference>
<dbReference type="PANTHER" id="PTHR34387:SF2">
    <property type="entry name" value="SLR1258 PROTEIN"/>
    <property type="match status" value="1"/>
</dbReference>
<keyword evidence="4" id="KW-1185">Reference proteome</keyword>
<dbReference type="OrthoDB" id="12132at2157"/>
<sequence length="256" mass="26557">MDRRQFLAASSIGLTAAAAGCLGSPLSSENPEPGSEADPGAESDMTAQDGEITVSASGEVETEPDQAVIDVGVEASGESAAAVTEELSTGADELRTTFDDLGIPEENIEDGRYRVHEAHGRTATGYEGVHSFEVTVTDVDRVGEIIDAVTEAGADDVGHVRFTLREETRSELRNDAIDDALANADEEASHIADNRGVELEGTTAVSTGDVRVHPVHLEAEAMTSADAASGGAPQTEIGTEPVRVSASVTITYAFTA</sequence>
<evidence type="ECO:0000313" key="2">
    <source>
        <dbReference type="EMBL" id="SDD21500.1"/>
    </source>
</evidence>
<name>A0A1I0I624_9EURY</name>
<evidence type="ECO:0000313" key="3">
    <source>
        <dbReference type="EMBL" id="SET91241.1"/>
    </source>
</evidence>
<dbReference type="PANTHER" id="PTHR34387">
    <property type="entry name" value="SLR1258 PROTEIN"/>
    <property type="match status" value="1"/>
</dbReference>
<dbReference type="STRING" id="392421.SAMN04488694_11659"/>
<protein>
    <submittedName>
        <fullName evidence="3">Uncharacterized protein</fullName>
    </submittedName>
</protein>
<evidence type="ECO:0000256" key="1">
    <source>
        <dbReference type="SAM" id="MobiDB-lite"/>
    </source>
</evidence>
<gene>
    <name evidence="3" type="ORF">SAMN04488694_11659</name>
    <name evidence="2" type="ORF">SAMN05192552_101559</name>
</gene>
<dbReference type="EMBL" id="FMZP01000015">
    <property type="protein sequence ID" value="SDD21500.1"/>
    <property type="molecule type" value="Genomic_DNA"/>
</dbReference>
<dbReference type="RefSeq" id="WP_092934164.1">
    <property type="nucleotide sequence ID" value="NZ_FMZP01000015.1"/>
</dbReference>
<reference evidence="3" key="1">
    <citation type="submission" date="2016-10" db="EMBL/GenBank/DDBJ databases">
        <authorList>
            <person name="de Groot N.N."/>
        </authorList>
    </citation>
    <scope>NUCLEOTIDE SEQUENCE [LARGE SCALE GENOMIC DNA]</scope>
    <source>
        <strain evidence="3">CDM_6</strain>
    </source>
</reference>
<dbReference type="Gene3D" id="3.30.70.2970">
    <property type="entry name" value="Protein of unknown function (DUF541), domain 2"/>
    <property type="match status" value="1"/>
</dbReference>